<organism evidence="1">
    <name type="scientific">Arion vulgaris</name>
    <dbReference type="NCBI Taxonomy" id="1028688"/>
    <lineage>
        <taxon>Eukaryota</taxon>
        <taxon>Metazoa</taxon>
        <taxon>Spiralia</taxon>
        <taxon>Lophotrochozoa</taxon>
        <taxon>Mollusca</taxon>
        <taxon>Gastropoda</taxon>
        <taxon>Heterobranchia</taxon>
        <taxon>Euthyneura</taxon>
        <taxon>Panpulmonata</taxon>
        <taxon>Eupulmonata</taxon>
        <taxon>Stylommatophora</taxon>
        <taxon>Helicina</taxon>
        <taxon>Arionoidea</taxon>
        <taxon>Arionidae</taxon>
        <taxon>Arion</taxon>
    </lineage>
</organism>
<gene>
    <name evidence="1" type="primary">ORF180408</name>
    <name evidence="2" type="synonym">ORF180414</name>
</gene>
<dbReference type="AlphaFoldDB" id="A0A0B7BFD4"/>
<dbReference type="EMBL" id="HACG01044137">
    <property type="protein sequence ID" value="CEK91002.1"/>
    <property type="molecule type" value="Transcribed_RNA"/>
</dbReference>
<reference evidence="1" key="1">
    <citation type="submission" date="2014-12" db="EMBL/GenBank/DDBJ databases">
        <title>Insight into the proteome of Arion vulgaris.</title>
        <authorList>
            <person name="Aradska J."/>
            <person name="Bulat T."/>
            <person name="Smidak R."/>
            <person name="Sarate P."/>
            <person name="Gangsoo J."/>
            <person name="Sialana F."/>
            <person name="Bilban M."/>
            <person name="Lubec G."/>
        </authorList>
    </citation>
    <scope>NUCLEOTIDE SEQUENCE</scope>
    <source>
        <tissue evidence="1">Skin</tissue>
    </source>
</reference>
<sequence length="69" mass="8122">SYHYTLHRTYKSFLHNSLSWAGNSLNLFQEIESDIFCISQQSLFQSFPMASSLYCWMTTLKLMLKQSSM</sequence>
<accession>A0A0B7BFD4</accession>
<feature type="non-terminal residue" evidence="1">
    <location>
        <position position="1"/>
    </location>
</feature>
<dbReference type="EMBL" id="HACG01044136">
    <property type="protein sequence ID" value="CEK91001.1"/>
    <property type="molecule type" value="Transcribed_RNA"/>
</dbReference>
<proteinExistence type="predicted"/>
<protein>
    <submittedName>
        <fullName evidence="1">Uncharacterized protein</fullName>
    </submittedName>
</protein>
<name>A0A0B7BFD4_9EUPU</name>
<evidence type="ECO:0000313" key="1">
    <source>
        <dbReference type="EMBL" id="CEK91001.1"/>
    </source>
</evidence>
<evidence type="ECO:0000313" key="2">
    <source>
        <dbReference type="EMBL" id="CEK91002.1"/>
    </source>
</evidence>